<dbReference type="GO" id="GO:0005524">
    <property type="term" value="F:ATP binding"/>
    <property type="evidence" value="ECO:0007669"/>
    <property type="project" value="UniProtKB-UniRule"/>
</dbReference>
<dbReference type="EC" id="3.6.4.13" evidence="4"/>
<dbReference type="InterPro" id="IPR011545">
    <property type="entry name" value="DEAD/DEAH_box_helicase_dom"/>
</dbReference>
<evidence type="ECO:0000313" key="7">
    <source>
        <dbReference type="WBParaSite" id="SVE_0473800.1"/>
    </source>
</evidence>
<evidence type="ECO:0000313" key="6">
    <source>
        <dbReference type="Proteomes" id="UP000035680"/>
    </source>
</evidence>
<accession>A0A0K0F7E1</accession>
<dbReference type="PROSITE" id="PS51192">
    <property type="entry name" value="HELICASE_ATP_BIND_1"/>
    <property type="match status" value="1"/>
</dbReference>
<feature type="domain" description="Helicase ATP-binding" evidence="5">
    <location>
        <begin position="38"/>
        <end position="216"/>
    </location>
</feature>
<keyword evidence="2 4" id="KW-0378">Hydrolase</keyword>
<dbReference type="PANTHER" id="PTHR24031">
    <property type="entry name" value="RNA HELICASE"/>
    <property type="match status" value="1"/>
</dbReference>
<keyword evidence="1 4" id="KW-0547">Nucleotide-binding</keyword>
<keyword evidence="3 4" id="KW-0067">ATP-binding</keyword>
<dbReference type="SUPFAM" id="SSF52540">
    <property type="entry name" value="P-loop containing nucleoside triphosphate hydrolases"/>
    <property type="match status" value="1"/>
</dbReference>
<dbReference type="GO" id="GO:0003724">
    <property type="term" value="F:RNA helicase activity"/>
    <property type="evidence" value="ECO:0007669"/>
    <property type="project" value="UniProtKB-EC"/>
</dbReference>
<dbReference type="GO" id="GO:0003723">
    <property type="term" value="F:RNA binding"/>
    <property type="evidence" value="ECO:0007669"/>
    <property type="project" value="UniProtKB-UniRule"/>
</dbReference>
<dbReference type="InterPro" id="IPR027417">
    <property type="entry name" value="P-loop_NTPase"/>
</dbReference>
<sequence length="414" mass="47179">MVSIAKTFKECGFEKEFIEYLHSIGFKEPIGLQQQLIPLMVKQNYDIILNGGARSGKTIGYVLPIINQIIKNQKQSDYMICGRTLTGIILMNRPSLIKSVTQQINNLCQGLNIGIISGNKKTLGITSTQGVDIIVTKVEILRKYIFTLGSSVSNVKYIVVDQANLYSKGEGKSALKEIYYYIQQYGNTDITSVFSSTDLRSEQQNLEYNFLGDNVKIINSLQSPIMVRNYGTNLLSPKTNFNYNQNYHSNEPNYCDNSIVKKRTIPIPIEYIPVHVFDYFKMILKTVLNIFEEDPHMNIVIFTRTSHIGQYLNHLLTQMKITTCYINESTNTNDLSFKTMNHNLTGTTFIMSDGVHATINCVITKLIIIHQQTPTTKMVYQKRISMFNNNSIQIVKSIIMDNEEKLVTFEKCIS</sequence>
<dbReference type="AlphaFoldDB" id="A0A0K0F7E1"/>
<dbReference type="GO" id="GO:0016787">
    <property type="term" value="F:hydrolase activity"/>
    <property type="evidence" value="ECO:0007669"/>
    <property type="project" value="UniProtKB-KW"/>
</dbReference>
<reference evidence="6" key="1">
    <citation type="submission" date="2014-07" db="EMBL/GenBank/DDBJ databases">
        <authorList>
            <person name="Martin A.A"/>
            <person name="De Silva N."/>
        </authorList>
    </citation>
    <scope>NUCLEOTIDE SEQUENCE</scope>
</reference>
<name>A0A0K0F7E1_STRVS</name>
<comment type="function">
    <text evidence="4">RNA helicase.</text>
</comment>
<reference evidence="7" key="2">
    <citation type="submission" date="2015-08" db="UniProtKB">
        <authorList>
            <consortium name="WormBaseParasite"/>
        </authorList>
    </citation>
    <scope>IDENTIFICATION</scope>
</reference>
<proteinExistence type="inferred from homology"/>
<dbReference type="STRING" id="75913.A0A0K0F7E1"/>
<keyword evidence="6" id="KW-1185">Reference proteome</keyword>
<dbReference type="Pfam" id="PF00270">
    <property type="entry name" value="DEAD"/>
    <property type="match status" value="1"/>
</dbReference>
<comment type="domain">
    <text evidence="4">The Q motif is unique to and characteristic of the DEAD box family of RNA helicases and controls ATP binding and hydrolysis.</text>
</comment>
<evidence type="ECO:0000256" key="3">
    <source>
        <dbReference type="ARBA" id="ARBA00022840"/>
    </source>
</evidence>
<dbReference type="SMART" id="SM00487">
    <property type="entry name" value="DEXDc"/>
    <property type="match status" value="1"/>
</dbReference>
<organism evidence="6 7">
    <name type="scientific">Strongyloides venezuelensis</name>
    <name type="common">Threadworm</name>
    <dbReference type="NCBI Taxonomy" id="75913"/>
    <lineage>
        <taxon>Eukaryota</taxon>
        <taxon>Metazoa</taxon>
        <taxon>Ecdysozoa</taxon>
        <taxon>Nematoda</taxon>
        <taxon>Chromadorea</taxon>
        <taxon>Rhabditida</taxon>
        <taxon>Tylenchina</taxon>
        <taxon>Panagrolaimomorpha</taxon>
        <taxon>Strongyloidoidea</taxon>
        <taxon>Strongyloididae</taxon>
        <taxon>Strongyloides</taxon>
    </lineage>
</organism>
<comment type="similarity">
    <text evidence="4">Belongs to the DEAD box helicase family.</text>
</comment>
<dbReference type="Gene3D" id="3.40.50.300">
    <property type="entry name" value="P-loop containing nucleotide triphosphate hydrolases"/>
    <property type="match status" value="1"/>
</dbReference>
<evidence type="ECO:0000256" key="1">
    <source>
        <dbReference type="ARBA" id="ARBA00022741"/>
    </source>
</evidence>
<evidence type="ECO:0000256" key="2">
    <source>
        <dbReference type="ARBA" id="ARBA00022801"/>
    </source>
</evidence>
<keyword evidence="4" id="KW-0347">Helicase</keyword>
<keyword evidence="4" id="KW-0694">RNA-binding</keyword>
<evidence type="ECO:0000259" key="5">
    <source>
        <dbReference type="PROSITE" id="PS51192"/>
    </source>
</evidence>
<dbReference type="InterPro" id="IPR014001">
    <property type="entry name" value="Helicase_ATP-bd"/>
</dbReference>
<dbReference type="Proteomes" id="UP000035680">
    <property type="component" value="Unassembled WGS sequence"/>
</dbReference>
<evidence type="ECO:0000256" key="4">
    <source>
        <dbReference type="RuleBase" id="RU365068"/>
    </source>
</evidence>
<dbReference type="WBParaSite" id="SVE_0473800.1">
    <property type="protein sequence ID" value="SVE_0473800.1"/>
    <property type="gene ID" value="SVE_0473800"/>
</dbReference>
<protein>
    <recommendedName>
        <fullName evidence="4">ATP-dependent RNA helicase</fullName>
        <ecNumber evidence="4">3.6.4.13</ecNumber>
    </recommendedName>
</protein>
<comment type="catalytic activity">
    <reaction evidence="4">
        <text>ATP + H2O = ADP + phosphate + H(+)</text>
        <dbReference type="Rhea" id="RHEA:13065"/>
        <dbReference type="ChEBI" id="CHEBI:15377"/>
        <dbReference type="ChEBI" id="CHEBI:15378"/>
        <dbReference type="ChEBI" id="CHEBI:30616"/>
        <dbReference type="ChEBI" id="CHEBI:43474"/>
        <dbReference type="ChEBI" id="CHEBI:456216"/>
        <dbReference type="EC" id="3.6.4.13"/>
    </reaction>
</comment>